<accession>A0AAW1SKA6</accession>
<evidence type="ECO:0000313" key="2">
    <source>
        <dbReference type="EMBL" id="KAK9845962.1"/>
    </source>
</evidence>
<sequence length="244" mass="26223">MTLQSQSATCMEEVCELLADRLLCQAQRLPSGPDSSRRSIIAIAGVPGSGKSSIAAEVCRLLNAALGRPLAVVVPMDGFHYYRRELDAMPDPAAAHARRGAPWTFNAAAFVACLRAIRDQDEVLVPSFDHGAGDPVKGDIAVGPSHQLILVEGNYLLLDEEPWAEVRELANEAWFVDVPLDQAMARVALRQVAIGVPAHVAAQRVATNDRPNADLVALTRGNADLVVPASLPLRGRRKRDKIGT</sequence>
<dbReference type="AlphaFoldDB" id="A0AAW1SKA6"/>
<dbReference type="GO" id="GO:0016301">
    <property type="term" value="F:kinase activity"/>
    <property type="evidence" value="ECO:0007669"/>
    <property type="project" value="InterPro"/>
</dbReference>
<name>A0AAW1SKA6_9CHLO</name>
<evidence type="ECO:0000259" key="1">
    <source>
        <dbReference type="Pfam" id="PF00485"/>
    </source>
</evidence>
<feature type="domain" description="Phosphoribulokinase/uridine kinase" evidence="1">
    <location>
        <begin position="40"/>
        <end position="187"/>
    </location>
</feature>
<keyword evidence="3" id="KW-1185">Reference proteome</keyword>
<dbReference type="Pfam" id="PF00485">
    <property type="entry name" value="PRK"/>
    <property type="match status" value="1"/>
</dbReference>
<dbReference type="GO" id="GO:0005524">
    <property type="term" value="F:ATP binding"/>
    <property type="evidence" value="ECO:0007669"/>
    <property type="project" value="InterPro"/>
</dbReference>
<dbReference type="Proteomes" id="UP001445335">
    <property type="component" value="Unassembled WGS sequence"/>
</dbReference>
<protein>
    <recommendedName>
        <fullName evidence="1">Phosphoribulokinase/uridine kinase domain-containing protein</fullName>
    </recommendedName>
</protein>
<comment type="caution">
    <text evidence="2">The sequence shown here is derived from an EMBL/GenBank/DDBJ whole genome shotgun (WGS) entry which is preliminary data.</text>
</comment>
<dbReference type="EMBL" id="JALJOU010000002">
    <property type="protein sequence ID" value="KAK9845962.1"/>
    <property type="molecule type" value="Genomic_DNA"/>
</dbReference>
<dbReference type="PANTHER" id="PTHR10285">
    <property type="entry name" value="URIDINE KINASE"/>
    <property type="match status" value="1"/>
</dbReference>
<dbReference type="SUPFAM" id="SSF52540">
    <property type="entry name" value="P-loop containing nucleoside triphosphate hydrolases"/>
    <property type="match status" value="1"/>
</dbReference>
<dbReference type="InterPro" id="IPR006083">
    <property type="entry name" value="PRK/URK"/>
</dbReference>
<dbReference type="InterPro" id="IPR027417">
    <property type="entry name" value="P-loop_NTPase"/>
</dbReference>
<evidence type="ECO:0000313" key="3">
    <source>
        <dbReference type="Proteomes" id="UP001445335"/>
    </source>
</evidence>
<gene>
    <name evidence="2" type="ORF">WJX81_007012</name>
</gene>
<organism evidence="2 3">
    <name type="scientific">Elliptochloris bilobata</name>
    <dbReference type="NCBI Taxonomy" id="381761"/>
    <lineage>
        <taxon>Eukaryota</taxon>
        <taxon>Viridiplantae</taxon>
        <taxon>Chlorophyta</taxon>
        <taxon>core chlorophytes</taxon>
        <taxon>Trebouxiophyceae</taxon>
        <taxon>Trebouxiophyceae incertae sedis</taxon>
        <taxon>Elliptochloris clade</taxon>
        <taxon>Elliptochloris</taxon>
    </lineage>
</organism>
<reference evidence="2 3" key="1">
    <citation type="journal article" date="2024" name="Nat. Commun.">
        <title>Phylogenomics reveals the evolutionary origins of lichenization in chlorophyte algae.</title>
        <authorList>
            <person name="Puginier C."/>
            <person name="Libourel C."/>
            <person name="Otte J."/>
            <person name="Skaloud P."/>
            <person name="Haon M."/>
            <person name="Grisel S."/>
            <person name="Petersen M."/>
            <person name="Berrin J.G."/>
            <person name="Delaux P.M."/>
            <person name="Dal Grande F."/>
            <person name="Keller J."/>
        </authorList>
    </citation>
    <scope>NUCLEOTIDE SEQUENCE [LARGE SCALE GENOMIC DNA]</scope>
    <source>
        <strain evidence="2 3">SAG 245.80</strain>
    </source>
</reference>
<dbReference type="Gene3D" id="3.40.50.300">
    <property type="entry name" value="P-loop containing nucleotide triphosphate hydrolases"/>
    <property type="match status" value="3"/>
</dbReference>
<proteinExistence type="predicted"/>